<dbReference type="EMBL" id="CCNB01000024">
    <property type="protein sequence ID" value="CDX40858.1"/>
    <property type="molecule type" value="Genomic_DNA"/>
</dbReference>
<proteinExistence type="predicted"/>
<reference evidence="2 3" key="1">
    <citation type="submission" date="2014-08" db="EMBL/GenBank/DDBJ databases">
        <authorList>
            <person name="Moulin Lionel"/>
        </authorList>
    </citation>
    <scope>NUCLEOTIDE SEQUENCE [LARGE SCALE GENOMIC DNA]</scope>
</reference>
<keyword evidence="1" id="KW-0472">Membrane</keyword>
<organism evidence="2 3">
    <name type="scientific">Mesorhizobium plurifarium</name>
    <dbReference type="NCBI Taxonomy" id="69974"/>
    <lineage>
        <taxon>Bacteria</taxon>
        <taxon>Pseudomonadati</taxon>
        <taxon>Pseudomonadota</taxon>
        <taxon>Alphaproteobacteria</taxon>
        <taxon>Hyphomicrobiales</taxon>
        <taxon>Phyllobacteriaceae</taxon>
        <taxon>Mesorhizobium</taxon>
    </lineage>
</organism>
<feature type="transmembrane region" description="Helical" evidence="1">
    <location>
        <begin position="52"/>
        <end position="71"/>
    </location>
</feature>
<evidence type="ECO:0000256" key="1">
    <source>
        <dbReference type="SAM" id="Phobius"/>
    </source>
</evidence>
<protein>
    <submittedName>
        <fullName evidence="2">Uncharacterized protein</fullName>
    </submittedName>
</protein>
<keyword evidence="1" id="KW-0812">Transmembrane</keyword>
<sequence length="132" mass="14614">MGWGFWFDRLLNSGKRQVYALNKLGQAGNWHSVLTDVVGDDIGGKVDQMGHLILGTWYILLLTAMALLIAVPTDNSRPCSFERMHFFVWVKNSDTVVGVEKVSDTGWLRLGTAAIFPARVALAFLICSDILS</sequence>
<accession>A0A090GNK4</accession>
<name>A0A090GNK4_MESPL</name>
<evidence type="ECO:0000313" key="3">
    <source>
        <dbReference type="Proteomes" id="UP000046373"/>
    </source>
</evidence>
<dbReference type="AlphaFoldDB" id="A0A090GNK4"/>
<keyword evidence="1" id="KW-1133">Transmembrane helix</keyword>
<gene>
    <name evidence="2" type="ORF">MPLDJ20_300004</name>
</gene>
<evidence type="ECO:0000313" key="2">
    <source>
        <dbReference type="EMBL" id="CDX40858.1"/>
    </source>
</evidence>
<dbReference type="Proteomes" id="UP000046373">
    <property type="component" value="Unassembled WGS sequence"/>
</dbReference>